<accession>B5Y9Z2</accession>
<evidence type="ECO:0000256" key="1">
    <source>
        <dbReference type="ARBA" id="ARBA00005534"/>
    </source>
</evidence>
<protein>
    <recommendedName>
        <fullName evidence="4">YjbQ family protein</fullName>
    </recommendedName>
</protein>
<sequence length="133" mass="14640">MIELSVRTPSRRAAVDITRDIEDVVHNSGVSEGICVVYVPHTTAGITINEHADPSVIHDIMNALVKLTAGMEWTHLEGNSDAHFLCSVVGSSITVPIHQGKLSLGTWQGIFFMEFDGPRQRRVFVQISESVRT</sequence>
<dbReference type="eggNOG" id="COG0432">
    <property type="taxonomic scope" value="Bacteria"/>
</dbReference>
<dbReference type="InterPro" id="IPR001602">
    <property type="entry name" value="UPF0047_YjbQ-like"/>
</dbReference>
<reference evidence="3" key="1">
    <citation type="submission" date="2008-08" db="EMBL/GenBank/DDBJ databases">
        <title>The complete genome sequence of Coprothermobacter proteolyticus strain ATCC 5245 / DSM 5265 / BT.</title>
        <authorList>
            <person name="Dodson R.J."/>
            <person name="Durkin A.S."/>
            <person name="Wu M."/>
            <person name="Eisen J."/>
            <person name="Sutton G."/>
        </authorList>
    </citation>
    <scope>NUCLEOTIDE SEQUENCE [LARGE SCALE GENOMIC DNA]</scope>
    <source>
        <strain evidence="3">ATCC 35245 / DSM 5265 / OCM 4 / BT</strain>
    </source>
</reference>
<reference evidence="2 3" key="2">
    <citation type="journal article" date="2014" name="Genome Announc.">
        <title>Complete Genome Sequence of Coprothermobacter proteolyticus DSM 5265.</title>
        <authorList>
            <person name="Alexiev A."/>
            <person name="Coil D.A."/>
            <person name="Badger J.H."/>
            <person name="Enticknap J."/>
            <person name="Ward N."/>
            <person name="Robb F.T."/>
            <person name="Eisen J.A."/>
        </authorList>
    </citation>
    <scope>NUCLEOTIDE SEQUENCE [LARGE SCALE GENOMIC DNA]</scope>
    <source>
        <strain evidence="3">ATCC 35245 / DSM 5265 / OCM 4 / BT</strain>
    </source>
</reference>
<evidence type="ECO:0000313" key="3">
    <source>
        <dbReference type="Proteomes" id="UP000001732"/>
    </source>
</evidence>
<organism evidence="2 3">
    <name type="scientific">Coprothermobacter proteolyticus (strain ATCC 35245 / DSM 5265 / OCM 4 / BT)</name>
    <dbReference type="NCBI Taxonomy" id="309798"/>
    <lineage>
        <taxon>Bacteria</taxon>
        <taxon>Pseudomonadati</taxon>
        <taxon>Coprothermobacterota</taxon>
        <taxon>Coprothermobacteria</taxon>
        <taxon>Coprothermobacterales</taxon>
        <taxon>Coprothermobacteraceae</taxon>
        <taxon>Coprothermobacter</taxon>
    </lineage>
</organism>
<proteinExistence type="inferred from homology"/>
<dbReference type="NCBIfam" id="TIGR00149">
    <property type="entry name" value="TIGR00149_YjbQ"/>
    <property type="match status" value="1"/>
</dbReference>
<dbReference type="KEGG" id="cpo:COPRO5265_1288"/>
<dbReference type="HOGENOM" id="CLU_096980_1_1_9"/>
<dbReference type="STRING" id="309798.COPRO5265_1288"/>
<dbReference type="Proteomes" id="UP000001732">
    <property type="component" value="Chromosome"/>
</dbReference>
<gene>
    <name evidence="2" type="ordered locus">COPRO5265_1288</name>
</gene>
<dbReference type="SUPFAM" id="SSF111038">
    <property type="entry name" value="YjbQ-like"/>
    <property type="match status" value="1"/>
</dbReference>
<comment type="similarity">
    <text evidence="1">Belongs to the UPF0047 family.</text>
</comment>
<dbReference type="PANTHER" id="PTHR30615:SF8">
    <property type="entry name" value="UPF0047 PROTEIN C4A8.02C"/>
    <property type="match status" value="1"/>
</dbReference>
<dbReference type="PIRSF" id="PIRSF004681">
    <property type="entry name" value="UCP004681"/>
    <property type="match status" value="1"/>
</dbReference>
<name>B5Y9Z2_COPPD</name>
<dbReference type="Pfam" id="PF01894">
    <property type="entry name" value="YjbQ"/>
    <property type="match status" value="1"/>
</dbReference>
<dbReference type="PANTHER" id="PTHR30615">
    <property type="entry name" value="UNCHARACTERIZED PROTEIN YJBQ-RELATED"/>
    <property type="match status" value="1"/>
</dbReference>
<dbReference type="PROSITE" id="PS01314">
    <property type="entry name" value="UPF0047"/>
    <property type="match status" value="1"/>
</dbReference>
<dbReference type="InterPro" id="IPR035917">
    <property type="entry name" value="YjbQ-like_sf"/>
</dbReference>
<dbReference type="OrthoDB" id="9801725at2"/>
<evidence type="ECO:0008006" key="4">
    <source>
        <dbReference type="Google" id="ProtNLM"/>
    </source>
</evidence>
<evidence type="ECO:0000313" key="2">
    <source>
        <dbReference type="EMBL" id="ACI18016.1"/>
    </source>
</evidence>
<dbReference type="Gene3D" id="2.60.120.460">
    <property type="entry name" value="YjbQ-like"/>
    <property type="match status" value="1"/>
</dbReference>
<dbReference type="EMBL" id="CP001145">
    <property type="protein sequence ID" value="ACI18016.1"/>
    <property type="molecule type" value="Genomic_DNA"/>
</dbReference>
<keyword evidence="3" id="KW-1185">Reference proteome</keyword>
<dbReference type="RefSeq" id="WP_012544666.1">
    <property type="nucleotide sequence ID" value="NC_011295.1"/>
</dbReference>
<dbReference type="AlphaFoldDB" id="B5Y9Z2"/>